<dbReference type="Proteomes" id="UP000077037">
    <property type="component" value="Unassembled WGS sequence"/>
</dbReference>
<reference evidence="2 3" key="1">
    <citation type="submission" date="2016-03" db="EMBL/GenBank/DDBJ databases">
        <authorList>
            <consortium name="Pathogen Informatics"/>
        </authorList>
    </citation>
    <scope>NUCLEOTIDE SEQUENCE [LARGE SCALE GENOMIC DNA]</scope>
    <source>
        <strain evidence="2 3">NCTC13364</strain>
    </source>
</reference>
<proteinExistence type="predicted"/>
<gene>
    <name evidence="2" type="ORF">SAMEA1982600_01888</name>
</gene>
<dbReference type="RefSeq" id="WP_235816833.1">
    <property type="nucleotide sequence ID" value="NZ_FKBS01000014.1"/>
</dbReference>
<dbReference type="InterPro" id="IPR011990">
    <property type="entry name" value="TPR-like_helical_dom_sf"/>
</dbReference>
<protein>
    <submittedName>
        <fullName evidence="2">Exported protein (Partial)</fullName>
    </submittedName>
</protein>
<keyword evidence="1" id="KW-0732">Signal</keyword>
<evidence type="ECO:0000313" key="3">
    <source>
        <dbReference type="Proteomes" id="UP000077037"/>
    </source>
</evidence>
<evidence type="ECO:0000256" key="1">
    <source>
        <dbReference type="SAM" id="SignalP"/>
    </source>
</evidence>
<dbReference type="Gene3D" id="1.25.40.10">
    <property type="entry name" value="Tetratricopeptide repeat domain"/>
    <property type="match status" value="1"/>
</dbReference>
<organism evidence="2 3">
    <name type="scientific">Bordetella ansorpii</name>
    <dbReference type="NCBI Taxonomy" id="288768"/>
    <lineage>
        <taxon>Bacteria</taxon>
        <taxon>Pseudomonadati</taxon>
        <taxon>Pseudomonadota</taxon>
        <taxon>Betaproteobacteria</taxon>
        <taxon>Burkholderiales</taxon>
        <taxon>Alcaligenaceae</taxon>
        <taxon>Bordetella</taxon>
    </lineage>
</organism>
<accession>A0A157NRZ6</accession>
<dbReference type="SUPFAM" id="SSF81901">
    <property type="entry name" value="HCP-like"/>
    <property type="match status" value="1"/>
</dbReference>
<dbReference type="AlphaFoldDB" id="A0A157NRZ6"/>
<sequence>MKTLFPTMRVRMKHAAFGLAMLAACLAAALPLSAQARPDASVTLSPAQQYGMALEAQTEEDYPALLRWLRASAGAGHLPAQEMLGVVLLGGPSLYGQKIATDPCEARYWLRQAAANGGSASLPRALAGRPHGQGGVVCP</sequence>
<dbReference type="PROSITE" id="PS51257">
    <property type="entry name" value="PROKAR_LIPOPROTEIN"/>
    <property type="match status" value="1"/>
</dbReference>
<dbReference type="EMBL" id="FKBS01000014">
    <property type="protein sequence ID" value="SAI23806.1"/>
    <property type="molecule type" value="Genomic_DNA"/>
</dbReference>
<feature type="chain" id="PRO_5007614628" evidence="1">
    <location>
        <begin position="37"/>
        <end position="139"/>
    </location>
</feature>
<name>A0A157NRZ6_9BORD</name>
<feature type="signal peptide" evidence="1">
    <location>
        <begin position="1"/>
        <end position="36"/>
    </location>
</feature>
<evidence type="ECO:0000313" key="2">
    <source>
        <dbReference type="EMBL" id="SAI23806.1"/>
    </source>
</evidence>